<keyword evidence="1" id="KW-0732">Signal</keyword>
<evidence type="ECO:0000313" key="4">
    <source>
        <dbReference type="Proteomes" id="UP001592530"/>
    </source>
</evidence>
<gene>
    <name evidence="3" type="ORF">ACEZDB_17275</name>
    <name evidence="2" type="ORF">ACEZDG_20465</name>
</gene>
<dbReference type="EMBL" id="JBHEZX010000008">
    <property type="protein sequence ID" value="MFC1411641.1"/>
    <property type="molecule type" value="Genomic_DNA"/>
</dbReference>
<accession>A0ABV6VD37</accession>
<keyword evidence="5" id="KW-1185">Reference proteome</keyword>
<dbReference type="CDD" id="cd13585">
    <property type="entry name" value="PBP2_TMBP_like"/>
    <property type="match status" value="1"/>
</dbReference>
<protein>
    <submittedName>
        <fullName evidence="2">Sugar ABC transporter substrate-binding protein</fullName>
    </submittedName>
</protein>
<dbReference type="InterPro" id="IPR006059">
    <property type="entry name" value="SBP"/>
</dbReference>
<organism evidence="2 5">
    <name type="scientific">Streptacidiphilus alkalitolerans</name>
    <dbReference type="NCBI Taxonomy" id="3342712"/>
    <lineage>
        <taxon>Bacteria</taxon>
        <taxon>Bacillati</taxon>
        <taxon>Actinomycetota</taxon>
        <taxon>Actinomycetes</taxon>
        <taxon>Kitasatosporales</taxon>
        <taxon>Streptomycetaceae</taxon>
        <taxon>Streptacidiphilus</taxon>
    </lineage>
</organism>
<dbReference type="PANTHER" id="PTHR43649">
    <property type="entry name" value="ARABINOSE-BINDING PROTEIN-RELATED"/>
    <property type="match status" value="1"/>
</dbReference>
<evidence type="ECO:0000313" key="2">
    <source>
        <dbReference type="EMBL" id="MFC1411641.1"/>
    </source>
</evidence>
<evidence type="ECO:0000313" key="5">
    <source>
        <dbReference type="Proteomes" id="UP001592582"/>
    </source>
</evidence>
<dbReference type="Gene3D" id="3.40.190.10">
    <property type="entry name" value="Periplasmic binding protein-like II"/>
    <property type="match status" value="2"/>
</dbReference>
<dbReference type="EMBL" id="JBHEZY010000006">
    <property type="protein sequence ID" value="MFC1432403.1"/>
    <property type="molecule type" value="Genomic_DNA"/>
</dbReference>
<feature type="signal peptide" evidence="1">
    <location>
        <begin position="1"/>
        <end position="25"/>
    </location>
</feature>
<evidence type="ECO:0000313" key="3">
    <source>
        <dbReference type="EMBL" id="MFC1432403.1"/>
    </source>
</evidence>
<dbReference type="Proteomes" id="UP001592582">
    <property type="component" value="Unassembled WGS sequence"/>
</dbReference>
<sequence length="446" mass="46099">MGRSSNHRRNALVALATATAFVATACGSSGGSSGSGSGGSSSPQTITYWASDQGSSIADDVKVLTPQLDAFTKQTGIKVKLEVIGWPDLQNRVLAAAASGQGPDVLNIGNTWSASLQVTNAFLPITDDVMSTIGDTGRFLPGALAATGAPGKPPVGVPLYSVAYGLYYNKAMFAAAGISNPPATWEDLVADGKKLTHGNQWGITVEGASTPENTHHAFVLSQQQGGSFFDASAKPTFNTPQNVAAIKQYIDFIATDKIANPSDAEYSNGTEAVQDFANGKAAMLMWQAAGASLAKYGMKPTDYGVVPVPFPASPPAGGKHVDSIVAGINLSVFAKTKHKDAALSFVKFMTSKPTQIALNKAYGSLPSVTDAYTDPAFQIPDDKVLQNVLATSAAAMPPIPAESQFETAIGAVMKDLFADAASGKAVTDQVISGELTQAEQKMQAGG</sequence>
<dbReference type="PANTHER" id="PTHR43649:SF12">
    <property type="entry name" value="DIACETYLCHITOBIOSE BINDING PROTEIN DASA"/>
    <property type="match status" value="1"/>
</dbReference>
<reference evidence="4 5" key="1">
    <citation type="submission" date="2024-09" db="EMBL/GenBank/DDBJ databases">
        <authorList>
            <person name="Lee S.D."/>
        </authorList>
    </citation>
    <scope>NUCLEOTIDE SEQUENCE [LARGE SCALE GENOMIC DNA]</scope>
    <source>
        <strain evidence="2 5">N1-1</strain>
        <strain evidence="3 4">N1-3</strain>
    </source>
</reference>
<comment type="caution">
    <text evidence="2">The sequence shown here is derived from an EMBL/GenBank/DDBJ whole genome shotgun (WGS) entry which is preliminary data.</text>
</comment>
<proteinExistence type="predicted"/>
<feature type="chain" id="PRO_5045032990" evidence="1">
    <location>
        <begin position="26"/>
        <end position="446"/>
    </location>
</feature>
<evidence type="ECO:0000256" key="1">
    <source>
        <dbReference type="SAM" id="SignalP"/>
    </source>
</evidence>
<dbReference type="Proteomes" id="UP001592530">
    <property type="component" value="Unassembled WGS sequence"/>
</dbReference>
<dbReference type="PROSITE" id="PS51257">
    <property type="entry name" value="PROKAR_LIPOPROTEIN"/>
    <property type="match status" value="1"/>
</dbReference>
<dbReference type="Pfam" id="PF01547">
    <property type="entry name" value="SBP_bac_1"/>
    <property type="match status" value="1"/>
</dbReference>
<dbReference type="InterPro" id="IPR050490">
    <property type="entry name" value="Bact_solute-bd_prot1"/>
</dbReference>
<dbReference type="RefSeq" id="WP_380511641.1">
    <property type="nucleotide sequence ID" value="NZ_JBHEZX010000008.1"/>
</dbReference>
<name>A0ABV6VD37_9ACTN</name>
<dbReference type="SUPFAM" id="SSF53850">
    <property type="entry name" value="Periplasmic binding protein-like II"/>
    <property type="match status" value="1"/>
</dbReference>